<evidence type="ECO:0000313" key="2">
    <source>
        <dbReference type="Proteomes" id="UP000053424"/>
    </source>
</evidence>
<dbReference type="PANTHER" id="PTHR21310:SF51">
    <property type="entry name" value="AMINOGLYCOSIDE PHOSPHOTRANSFERASE DOMAIN-CONTAINING PROTEIN"/>
    <property type="match status" value="1"/>
</dbReference>
<keyword evidence="2" id="KW-1185">Reference proteome</keyword>
<dbReference type="AlphaFoldDB" id="A0A0C2XLV2"/>
<evidence type="ECO:0000313" key="1">
    <source>
        <dbReference type="EMBL" id="KIM38708.1"/>
    </source>
</evidence>
<gene>
    <name evidence="1" type="ORF">M413DRAFT_29944</name>
</gene>
<dbReference type="HOGENOM" id="CLU_921523_0_0_1"/>
<dbReference type="EMBL" id="KN831789">
    <property type="protein sequence ID" value="KIM38708.1"/>
    <property type="molecule type" value="Genomic_DNA"/>
</dbReference>
<name>A0A0C2XLV2_HEBCY</name>
<protein>
    <recommendedName>
        <fullName evidence="3">Aminoglycoside phosphotransferase domain-containing protein</fullName>
    </recommendedName>
</protein>
<reference evidence="2" key="2">
    <citation type="submission" date="2015-01" db="EMBL/GenBank/DDBJ databases">
        <title>Evolutionary Origins and Diversification of the Mycorrhizal Mutualists.</title>
        <authorList>
            <consortium name="DOE Joint Genome Institute"/>
            <consortium name="Mycorrhizal Genomics Consortium"/>
            <person name="Kohler A."/>
            <person name="Kuo A."/>
            <person name="Nagy L.G."/>
            <person name="Floudas D."/>
            <person name="Copeland A."/>
            <person name="Barry K.W."/>
            <person name="Cichocki N."/>
            <person name="Veneault-Fourrey C."/>
            <person name="LaButti K."/>
            <person name="Lindquist E.A."/>
            <person name="Lipzen A."/>
            <person name="Lundell T."/>
            <person name="Morin E."/>
            <person name="Murat C."/>
            <person name="Riley R."/>
            <person name="Ohm R."/>
            <person name="Sun H."/>
            <person name="Tunlid A."/>
            <person name="Henrissat B."/>
            <person name="Grigoriev I.V."/>
            <person name="Hibbett D.S."/>
            <person name="Martin F."/>
        </authorList>
    </citation>
    <scope>NUCLEOTIDE SEQUENCE [LARGE SCALE GENOMIC DNA]</scope>
    <source>
        <strain evidence="2">h7</strain>
    </source>
</reference>
<dbReference type="OrthoDB" id="10003767at2759"/>
<evidence type="ECO:0008006" key="3">
    <source>
        <dbReference type="Google" id="ProtNLM"/>
    </source>
</evidence>
<sequence length="302" mass="33577">MSQLKDITFQKIGSLELDDDGILSVGPILPSWENLNRQPDRDYSSWVLQGPFTSVHAFLSTTISHQTSCAPSRGFQTQLTLLRMLALSLPDPSLDGPPFVLSMPDFNYQNIFVADDGRVSCLIDWDGIDAVPIQGGYARYPSWITRDWDPSMYGYPEPSPYLSESAVDQPPMPPREEIFEDSPTILQQFRDEYLAAYASVDPAGARITRNSHIYEAISIAASNWICTGGILSKLAGYAFGLPSDDHQFLTAYELQGALENAAWTADYIEDAERFTPPSAESKEHWEMRVNSITVARSPAHSS</sequence>
<proteinExistence type="predicted"/>
<reference evidence="1 2" key="1">
    <citation type="submission" date="2014-04" db="EMBL/GenBank/DDBJ databases">
        <authorList>
            <consortium name="DOE Joint Genome Institute"/>
            <person name="Kuo A."/>
            <person name="Gay G."/>
            <person name="Dore J."/>
            <person name="Kohler A."/>
            <person name="Nagy L.G."/>
            <person name="Floudas D."/>
            <person name="Copeland A."/>
            <person name="Barry K.W."/>
            <person name="Cichocki N."/>
            <person name="Veneault-Fourrey C."/>
            <person name="LaButti K."/>
            <person name="Lindquist E.A."/>
            <person name="Lipzen A."/>
            <person name="Lundell T."/>
            <person name="Morin E."/>
            <person name="Murat C."/>
            <person name="Sun H."/>
            <person name="Tunlid A."/>
            <person name="Henrissat B."/>
            <person name="Grigoriev I.V."/>
            <person name="Hibbett D.S."/>
            <person name="Martin F."/>
            <person name="Nordberg H.P."/>
            <person name="Cantor M.N."/>
            <person name="Hua S.X."/>
        </authorList>
    </citation>
    <scope>NUCLEOTIDE SEQUENCE [LARGE SCALE GENOMIC DNA]</scope>
    <source>
        <strain evidence="2">h7</strain>
    </source>
</reference>
<accession>A0A0C2XLV2</accession>
<dbReference type="InterPro" id="IPR051678">
    <property type="entry name" value="AGP_Transferase"/>
</dbReference>
<dbReference type="Proteomes" id="UP000053424">
    <property type="component" value="Unassembled WGS sequence"/>
</dbReference>
<dbReference type="PANTHER" id="PTHR21310">
    <property type="entry name" value="AMINOGLYCOSIDE PHOSPHOTRANSFERASE-RELATED-RELATED"/>
    <property type="match status" value="1"/>
</dbReference>
<organism evidence="1 2">
    <name type="scientific">Hebeloma cylindrosporum</name>
    <dbReference type="NCBI Taxonomy" id="76867"/>
    <lineage>
        <taxon>Eukaryota</taxon>
        <taxon>Fungi</taxon>
        <taxon>Dikarya</taxon>
        <taxon>Basidiomycota</taxon>
        <taxon>Agaricomycotina</taxon>
        <taxon>Agaricomycetes</taxon>
        <taxon>Agaricomycetidae</taxon>
        <taxon>Agaricales</taxon>
        <taxon>Agaricineae</taxon>
        <taxon>Hymenogastraceae</taxon>
        <taxon>Hebeloma</taxon>
    </lineage>
</organism>